<evidence type="ECO:0008006" key="3">
    <source>
        <dbReference type="Google" id="ProtNLM"/>
    </source>
</evidence>
<gene>
    <name evidence="1" type="ORF">NM203_07590</name>
</gene>
<comment type="caution">
    <text evidence="1">The sequence shown here is derived from an EMBL/GenBank/DDBJ whole genome shotgun (WGS) entry which is preliminary data.</text>
</comment>
<name>A0ABT1LYT8_9MYCO</name>
<dbReference type="EMBL" id="JANDBD010000003">
    <property type="protein sequence ID" value="MCP9272046.1"/>
    <property type="molecule type" value="Genomic_DNA"/>
</dbReference>
<accession>A0ABT1LYT8</accession>
<dbReference type="RefSeq" id="WP_255059224.1">
    <property type="nucleotide sequence ID" value="NZ_JANDBD010000003.1"/>
</dbReference>
<organism evidence="1 2">
    <name type="scientific">Mycolicibacterium arenosum</name>
    <dbReference type="NCBI Taxonomy" id="2952157"/>
    <lineage>
        <taxon>Bacteria</taxon>
        <taxon>Bacillati</taxon>
        <taxon>Actinomycetota</taxon>
        <taxon>Actinomycetes</taxon>
        <taxon>Mycobacteriales</taxon>
        <taxon>Mycobacteriaceae</taxon>
        <taxon>Mycolicibacterium</taxon>
    </lineage>
</organism>
<sequence length="132" mass="15064">MSKSTAAKKARRKRRLAARNERWLTDDMQATVAGVELIAKQINSRGWEFDREFSTDEFITWYYPPSGVDVDDESAEPVTRIWVTDPAEPHVLLVGTTPESDHVEYVLTVEQLFAHLATIEEYRLGDPQPTLS</sequence>
<protein>
    <recommendedName>
        <fullName evidence="3">Immunity protein Imm1</fullName>
    </recommendedName>
</protein>
<reference evidence="1 2" key="1">
    <citation type="submission" date="2022-06" db="EMBL/GenBank/DDBJ databases">
        <title>Mycolicibacterium sp. CAU 1645 isolated from seawater.</title>
        <authorList>
            <person name="Kim W."/>
        </authorList>
    </citation>
    <scope>NUCLEOTIDE SEQUENCE [LARGE SCALE GENOMIC DNA]</scope>
    <source>
        <strain evidence="1 2">CAU 1645</strain>
    </source>
</reference>
<dbReference type="Proteomes" id="UP001651690">
    <property type="component" value="Unassembled WGS sequence"/>
</dbReference>
<proteinExistence type="predicted"/>
<evidence type="ECO:0000313" key="2">
    <source>
        <dbReference type="Proteomes" id="UP001651690"/>
    </source>
</evidence>
<keyword evidence="2" id="KW-1185">Reference proteome</keyword>
<evidence type="ECO:0000313" key="1">
    <source>
        <dbReference type="EMBL" id="MCP9272046.1"/>
    </source>
</evidence>